<dbReference type="GO" id="GO:0008757">
    <property type="term" value="F:S-adenosylmethionine-dependent methyltransferase activity"/>
    <property type="evidence" value="ECO:0007669"/>
    <property type="project" value="InterPro"/>
</dbReference>
<evidence type="ECO:0000313" key="2">
    <source>
        <dbReference type="EMBL" id="GEP44693.1"/>
    </source>
</evidence>
<comment type="caution">
    <text evidence="2">The sequence shown here is derived from an EMBL/GenBank/DDBJ whole genome shotgun (WGS) entry which is preliminary data.</text>
</comment>
<dbReference type="Proteomes" id="UP000321577">
    <property type="component" value="Unassembled WGS sequence"/>
</dbReference>
<reference evidence="2 3" key="1">
    <citation type="submission" date="2019-07" db="EMBL/GenBank/DDBJ databases">
        <title>Whole genome shotgun sequence of Brevifollis gellanilyticus NBRC 108608.</title>
        <authorList>
            <person name="Hosoyama A."/>
            <person name="Uohara A."/>
            <person name="Ohji S."/>
            <person name="Ichikawa N."/>
        </authorList>
    </citation>
    <scope>NUCLEOTIDE SEQUENCE [LARGE SCALE GENOMIC DNA]</scope>
    <source>
        <strain evidence="2 3">NBRC 108608</strain>
    </source>
</reference>
<dbReference type="AlphaFoldDB" id="A0A512MD79"/>
<proteinExistence type="predicted"/>
<dbReference type="EMBL" id="BKAG01000034">
    <property type="protein sequence ID" value="GEP44693.1"/>
    <property type="molecule type" value="Genomic_DNA"/>
</dbReference>
<protein>
    <submittedName>
        <fullName evidence="2">SAM-dependent methyltransferase</fullName>
    </submittedName>
</protein>
<dbReference type="PANTHER" id="PTHR42912">
    <property type="entry name" value="METHYLTRANSFERASE"/>
    <property type="match status" value="1"/>
</dbReference>
<dbReference type="RefSeq" id="WP_170266910.1">
    <property type="nucleotide sequence ID" value="NZ_BKAG01000034.1"/>
</dbReference>
<gene>
    <name evidence="2" type="ORF">BGE01nite_39840</name>
</gene>
<keyword evidence="2" id="KW-0489">Methyltransferase</keyword>
<dbReference type="CDD" id="cd02440">
    <property type="entry name" value="AdoMet_MTases"/>
    <property type="match status" value="1"/>
</dbReference>
<dbReference type="GO" id="GO:0032259">
    <property type="term" value="P:methylation"/>
    <property type="evidence" value="ECO:0007669"/>
    <property type="project" value="UniProtKB-KW"/>
</dbReference>
<name>A0A512MD79_9BACT</name>
<dbReference type="Pfam" id="PF08241">
    <property type="entry name" value="Methyltransf_11"/>
    <property type="match status" value="1"/>
</dbReference>
<organism evidence="2 3">
    <name type="scientific">Brevifollis gellanilyticus</name>
    <dbReference type="NCBI Taxonomy" id="748831"/>
    <lineage>
        <taxon>Bacteria</taxon>
        <taxon>Pseudomonadati</taxon>
        <taxon>Verrucomicrobiota</taxon>
        <taxon>Verrucomicrobiia</taxon>
        <taxon>Verrucomicrobiales</taxon>
        <taxon>Verrucomicrobiaceae</taxon>
    </lineage>
</organism>
<accession>A0A512MD79</accession>
<keyword evidence="3" id="KW-1185">Reference proteome</keyword>
<keyword evidence="2" id="KW-0808">Transferase</keyword>
<sequence>MSPAEHKILRESEEQHWWYAVLHQLVLAEMHAHVKPGAAVLDAGCGTGGMMARLAKWDIQGVDISAAAVSHCHERGLHEARQASVCELPFPDASFDSVLSLDVLYHQEVHETSALDEMARVLRPGGLMILNLPAMNCLRGAHDKAVCGSRRYTACHMRDLLRKRRFEVRMIHYWNAWLFLPLLAWRWWSRRSRECRSDLRSMPEMMNRILMRAGHLDARLCRHVRPPFGSSIFAVAHRPETV</sequence>
<dbReference type="InterPro" id="IPR013216">
    <property type="entry name" value="Methyltransf_11"/>
</dbReference>
<feature type="domain" description="Methyltransferase type 11" evidence="1">
    <location>
        <begin position="41"/>
        <end position="130"/>
    </location>
</feature>
<dbReference type="PANTHER" id="PTHR42912:SF80">
    <property type="entry name" value="METHYLTRANSFERASE DOMAIN-CONTAINING PROTEIN"/>
    <property type="match status" value="1"/>
</dbReference>
<evidence type="ECO:0000259" key="1">
    <source>
        <dbReference type="Pfam" id="PF08241"/>
    </source>
</evidence>
<evidence type="ECO:0000313" key="3">
    <source>
        <dbReference type="Proteomes" id="UP000321577"/>
    </source>
</evidence>
<dbReference type="InterPro" id="IPR050508">
    <property type="entry name" value="Methyltransf_Superfamily"/>
</dbReference>
<dbReference type="Gene3D" id="3.40.50.150">
    <property type="entry name" value="Vaccinia Virus protein VP39"/>
    <property type="match status" value="1"/>
</dbReference>
<dbReference type="SUPFAM" id="SSF53335">
    <property type="entry name" value="S-adenosyl-L-methionine-dependent methyltransferases"/>
    <property type="match status" value="1"/>
</dbReference>
<dbReference type="InterPro" id="IPR029063">
    <property type="entry name" value="SAM-dependent_MTases_sf"/>
</dbReference>